<evidence type="ECO:0000256" key="2">
    <source>
        <dbReference type="SAM" id="SignalP"/>
    </source>
</evidence>
<accession>A0A1Y1JGT3</accession>
<dbReference type="InterPro" id="IPR006387">
    <property type="entry name" value="CPW_WPC_dom"/>
</dbReference>
<dbReference type="OMA" id="FAWKCEV"/>
<keyword evidence="2" id="KW-0732">Signal</keyword>
<protein>
    <submittedName>
        <fullName evidence="4">Plasmodium falciparum CPW-WPC domain containing protein</fullName>
    </submittedName>
</protein>
<dbReference type="Proteomes" id="UP000195521">
    <property type="component" value="Unassembled WGS sequence"/>
</dbReference>
<feature type="signal peptide" evidence="2">
    <location>
        <begin position="1"/>
        <end position="23"/>
    </location>
</feature>
<evidence type="ECO:0000313" key="5">
    <source>
        <dbReference type="Proteomes" id="UP000195521"/>
    </source>
</evidence>
<feature type="region of interest" description="Disordered" evidence="1">
    <location>
        <begin position="55"/>
        <end position="74"/>
    </location>
</feature>
<dbReference type="RefSeq" id="XP_028544320.1">
    <property type="nucleotide sequence ID" value="XM_028688519.1"/>
</dbReference>
<name>A0A1Y1JGT3_PLAGO</name>
<evidence type="ECO:0000313" key="4">
    <source>
        <dbReference type="EMBL" id="GAW81731.1"/>
    </source>
</evidence>
<reference evidence="5" key="1">
    <citation type="submission" date="2017-04" db="EMBL/GenBank/DDBJ databases">
        <title>Plasmodium gonderi genome.</title>
        <authorList>
            <person name="Arisue N."/>
            <person name="Honma H."/>
            <person name="Kawai S."/>
            <person name="Tougan T."/>
            <person name="Tanabe K."/>
            <person name="Horii T."/>
        </authorList>
    </citation>
    <scope>NUCLEOTIDE SEQUENCE [LARGE SCALE GENOMIC DNA]</scope>
    <source>
        <strain evidence="5">ATCC 30045</strain>
    </source>
</reference>
<organism evidence="4 5">
    <name type="scientific">Plasmodium gonderi</name>
    <dbReference type="NCBI Taxonomy" id="77519"/>
    <lineage>
        <taxon>Eukaryota</taxon>
        <taxon>Sar</taxon>
        <taxon>Alveolata</taxon>
        <taxon>Apicomplexa</taxon>
        <taxon>Aconoidasida</taxon>
        <taxon>Haemosporida</taxon>
        <taxon>Plasmodiidae</taxon>
        <taxon>Plasmodium</taxon>
        <taxon>Plasmodium (Plasmodium)</taxon>
    </lineage>
</organism>
<dbReference type="SMART" id="SM01099">
    <property type="entry name" value="CPW_WPC"/>
    <property type="match status" value="2"/>
</dbReference>
<keyword evidence="5" id="KW-1185">Reference proteome</keyword>
<dbReference type="GeneID" id="39748460"/>
<dbReference type="AlphaFoldDB" id="A0A1Y1JGT3"/>
<sequence length="282" mass="32621">MKGASILVFSFLFLVISFGICNCYKNPRFSSLENKSQKELSEDLNELNKINEELISNEREGEDDDDDYEEENLESSNFDDIARESLQIAEEKAAVDLENIEMEKLLDEEIFRIIQERLKKLWYIGKCRRDYSNMCPLGWKASSYDKSLCIPPETYEGPCRSMDFSNSTNIDKELFAWKCEVEWACINYPKLNVMDICPSRWIPVGKNLCIAPEDYIGKCSPAMDFTNYDFETRIRWANECNVQWSPIEHPKIMKSKDTTLRSSSVGGPVEESGKILKIISKK</sequence>
<evidence type="ECO:0000256" key="1">
    <source>
        <dbReference type="SAM" id="MobiDB-lite"/>
    </source>
</evidence>
<dbReference type="EMBL" id="BDQF01000012">
    <property type="protein sequence ID" value="GAW81731.1"/>
    <property type="molecule type" value="Genomic_DNA"/>
</dbReference>
<gene>
    <name evidence="4" type="ORF">PGO_111810</name>
</gene>
<evidence type="ECO:0000259" key="3">
    <source>
        <dbReference type="SMART" id="SM01099"/>
    </source>
</evidence>
<dbReference type="Pfam" id="PF09717">
    <property type="entry name" value="CPW_WPC"/>
    <property type="match status" value="2"/>
</dbReference>
<feature type="compositionally biased region" description="Acidic residues" evidence="1">
    <location>
        <begin position="60"/>
        <end position="73"/>
    </location>
</feature>
<dbReference type="OrthoDB" id="361898at2759"/>
<dbReference type="NCBIfam" id="TIGR01492">
    <property type="entry name" value="CPW_WPC"/>
    <property type="match status" value="2"/>
</dbReference>
<proteinExistence type="predicted"/>
<comment type="caution">
    <text evidence="4">The sequence shown here is derived from an EMBL/GenBank/DDBJ whole genome shotgun (WGS) entry which is preliminary data.</text>
</comment>
<feature type="domain" description="CPW-WPC" evidence="3">
    <location>
        <begin position="190"/>
        <end position="248"/>
    </location>
</feature>
<feature type="domain" description="CPW-WPC" evidence="3">
    <location>
        <begin position="127"/>
        <end position="187"/>
    </location>
</feature>
<feature type="chain" id="PRO_5013050367" evidence="2">
    <location>
        <begin position="24"/>
        <end position="282"/>
    </location>
</feature>